<dbReference type="Proteomes" id="UP001595692">
    <property type="component" value="Unassembled WGS sequence"/>
</dbReference>
<dbReference type="SUPFAM" id="SSF55073">
    <property type="entry name" value="Nucleotide cyclase"/>
    <property type="match status" value="1"/>
</dbReference>
<dbReference type="InterPro" id="IPR000160">
    <property type="entry name" value="GGDEF_dom"/>
</dbReference>
<keyword evidence="3" id="KW-1133">Transmembrane helix</keyword>
<dbReference type="RefSeq" id="WP_377154526.1">
    <property type="nucleotide sequence ID" value="NZ_JBHSAF010000015.1"/>
</dbReference>
<dbReference type="CDD" id="cd01007">
    <property type="entry name" value="PBP2_BvgS_HisK_like"/>
    <property type="match status" value="2"/>
</dbReference>
<evidence type="ECO:0000256" key="1">
    <source>
        <dbReference type="ARBA" id="ARBA00010333"/>
    </source>
</evidence>
<dbReference type="PROSITE" id="PS50887">
    <property type="entry name" value="GGDEF"/>
    <property type="match status" value="1"/>
</dbReference>
<protein>
    <submittedName>
        <fullName evidence="5">Transporter substrate-binding domain-containing protein</fullName>
    </submittedName>
</protein>
<keyword evidence="3" id="KW-0472">Membrane</keyword>
<dbReference type="NCBIfam" id="TIGR00254">
    <property type="entry name" value="GGDEF"/>
    <property type="match status" value="1"/>
</dbReference>
<dbReference type="InterPro" id="IPR001638">
    <property type="entry name" value="Solute-binding_3/MltF_N"/>
</dbReference>
<organism evidence="5 6">
    <name type="scientific">Pseudaeromonas sharmana</name>
    <dbReference type="NCBI Taxonomy" id="328412"/>
    <lineage>
        <taxon>Bacteria</taxon>
        <taxon>Pseudomonadati</taxon>
        <taxon>Pseudomonadota</taxon>
        <taxon>Gammaproteobacteria</taxon>
        <taxon>Aeromonadales</taxon>
        <taxon>Aeromonadaceae</taxon>
        <taxon>Pseudaeromonas</taxon>
    </lineage>
</organism>
<dbReference type="SMART" id="SM00267">
    <property type="entry name" value="GGDEF"/>
    <property type="match status" value="1"/>
</dbReference>
<dbReference type="Gene3D" id="3.30.70.270">
    <property type="match status" value="1"/>
</dbReference>
<dbReference type="PANTHER" id="PTHR35936:SF32">
    <property type="entry name" value="MEMBRANE-BOUND LYTIC MUREIN TRANSGLYCOSYLASE F"/>
    <property type="match status" value="1"/>
</dbReference>
<keyword evidence="2" id="KW-0732">Signal</keyword>
<dbReference type="EMBL" id="JBHSAF010000015">
    <property type="protein sequence ID" value="MFC3914970.1"/>
    <property type="molecule type" value="Genomic_DNA"/>
</dbReference>
<gene>
    <name evidence="5" type="ORF">ACFOSS_16130</name>
</gene>
<evidence type="ECO:0000313" key="6">
    <source>
        <dbReference type="Proteomes" id="UP001595692"/>
    </source>
</evidence>
<feature type="transmembrane region" description="Helical" evidence="3">
    <location>
        <begin position="506"/>
        <end position="528"/>
    </location>
</feature>
<keyword evidence="3" id="KW-0812">Transmembrane</keyword>
<reference evidence="6" key="1">
    <citation type="journal article" date="2019" name="Int. J. Syst. Evol. Microbiol.">
        <title>The Global Catalogue of Microorganisms (GCM) 10K type strain sequencing project: providing services to taxonomists for standard genome sequencing and annotation.</title>
        <authorList>
            <consortium name="The Broad Institute Genomics Platform"/>
            <consortium name="The Broad Institute Genome Sequencing Center for Infectious Disease"/>
            <person name="Wu L."/>
            <person name="Ma J."/>
        </authorList>
    </citation>
    <scope>NUCLEOTIDE SEQUENCE [LARGE SCALE GENOMIC DNA]</scope>
    <source>
        <strain evidence="6">CCUG 54939</strain>
    </source>
</reference>
<dbReference type="Pfam" id="PF00990">
    <property type="entry name" value="GGDEF"/>
    <property type="match status" value="1"/>
</dbReference>
<evidence type="ECO:0000256" key="3">
    <source>
        <dbReference type="SAM" id="Phobius"/>
    </source>
</evidence>
<evidence type="ECO:0000256" key="2">
    <source>
        <dbReference type="ARBA" id="ARBA00022729"/>
    </source>
</evidence>
<keyword evidence="6" id="KW-1185">Reference proteome</keyword>
<dbReference type="SMART" id="SM00062">
    <property type="entry name" value="PBPb"/>
    <property type="match status" value="2"/>
</dbReference>
<evidence type="ECO:0000313" key="5">
    <source>
        <dbReference type="EMBL" id="MFC3914970.1"/>
    </source>
</evidence>
<proteinExistence type="inferred from homology"/>
<dbReference type="CDD" id="cd01949">
    <property type="entry name" value="GGDEF"/>
    <property type="match status" value="1"/>
</dbReference>
<feature type="domain" description="GGDEF" evidence="4">
    <location>
        <begin position="577"/>
        <end position="713"/>
    </location>
</feature>
<comment type="similarity">
    <text evidence="1">Belongs to the bacterial solute-binding protein 3 family.</text>
</comment>
<dbReference type="SUPFAM" id="SSF53850">
    <property type="entry name" value="Periplasmic binding protein-like II"/>
    <property type="match status" value="2"/>
</dbReference>
<dbReference type="Gene3D" id="3.40.190.10">
    <property type="entry name" value="Periplasmic binding protein-like II"/>
    <property type="match status" value="4"/>
</dbReference>
<comment type="caution">
    <text evidence="5">The sequence shown here is derived from an EMBL/GenBank/DDBJ whole genome shotgun (WGS) entry which is preliminary data.</text>
</comment>
<dbReference type="InterPro" id="IPR043128">
    <property type="entry name" value="Rev_trsase/Diguanyl_cyclase"/>
</dbReference>
<dbReference type="Pfam" id="PF00497">
    <property type="entry name" value="SBP_bac_3"/>
    <property type="match status" value="2"/>
</dbReference>
<evidence type="ECO:0000259" key="4">
    <source>
        <dbReference type="PROSITE" id="PS50887"/>
    </source>
</evidence>
<name>A0ABV8CRZ1_9GAMM</name>
<dbReference type="PANTHER" id="PTHR35936">
    <property type="entry name" value="MEMBRANE-BOUND LYTIC MUREIN TRANSGLYCOSYLASE F"/>
    <property type="match status" value="1"/>
</dbReference>
<accession>A0ABV8CRZ1</accession>
<dbReference type="InterPro" id="IPR029787">
    <property type="entry name" value="Nucleotide_cyclase"/>
</dbReference>
<sequence>MLRCLYLLFSTLIGWILLLPVMTQAQPLALSPTEQAWLDSHRQQELRLGIAPGSGMELFSLHQLQAGYIPELVKLFNAETGLRIRIEQDKNWSRLYNRFLSGELDLLLGANVTPQRRQFMAFTRPIVSYPYRLFTRKSGQILTLGDLHDHRLGFISDDVVFSLFPARYPNIQYRSHSFSDMPSALAALAAGHIDGLIAQAGSESRSFLQQYPNLQATATLQDITSDMTLATRLADEPLASLLDKILAAHRMSIDRIVEHNRLLYNRKVLRLNDAERRWLEQDPLIRVGMADDYLPFDAARDGKPSGITGAFLNELHQLTGLRIQVVTGPFNQLHQMMQQGSLDMLNIANTSENRRHFLFTQPFFSERDIIIGRRASPYVQDVYGLEGKRVAVIEGFWHENYLKRNLHQVRITTTRNLQESLERLSNHEVDYLIENPTVLEYYISGLGFRDLERKGNTAADSFMYFGVNPALPELVSLFNKTLPLIDSEQMRTQGLNSVPDLRQQRMQLLIILASVLAAALLISLLFGCRLLRRFLSQRTANQLLHERQQLMQLDPLTGVYNRLGFNQLQTELALSTTPQAWWVIDLNNLKLVNDHFGHLSGDALLIQFAHFLRQQFPSALLFRMGGDEFIVVQQNIDYPAAVSRHQTLLRALLETRLPQQQQSPHLTPGALAAAGMVWRHDASLSLQEIIRQADQQMYEHKRHSKLNTPAVDYPVAESTR</sequence>